<dbReference type="Gene3D" id="6.10.250.1620">
    <property type="match status" value="1"/>
</dbReference>
<dbReference type="PANTHER" id="PTHR45715">
    <property type="entry name" value="ATPASE H+-TRANSPORTING V1 SUBUNIT E1A-RELATED"/>
    <property type="match status" value="1"/>
</dbReference>
<comment type="similarity">
    <text evidence="1">Belongs to the V-ATPase E subunit family.</text>
</comment>
<dbReference type="InterPro" id="IPR038495">
    <property type="entry name" value="ATPase_E_C"/>
</dbReference>
<comment type="caution">
    <text evidence="4">The sequence shown here is derived from an EMBL/GenBank/DDBJ whole genome shotgun (WGS) entry which is preliminary data.</text>
</comment>
<dbReference type="Proteomes" id="UP001230188">
    <property type="component" value="Unassembled WGS sequence"/>
</dbReference>
<dbReference type="GO" id="GO:0046961">
    <property type="term" value="F:proton-transporting ATPase activity, rotational mechanism"/>
    <property type="evidence" value="ECO:0007669"/>
    <property type="project" value="InterPro"/>
</dbReference>
<proteinExistence type="inferred from homology"/>
<evidence type="ECO:0000313" key="5">
    <source>
        <dbReference type="Proteomes" id="UP001230188"/>
    </source>
</evidence>
<gene>
    <name evidence="4" type="ORF">CTAYLR_010800</name>
</gene>
<evidence type="ECO:0000256" key="2">
    <source>
        <dbReference type="ARBA" id="ARBA00022448"/>
    </source>
</evidence>
<dbReference type="EMBL" id="JAQMWT010000306">
    <property type="protein sequence ID" value="KAJ8605952.1"/>
    <property type="molecule type" value="Genomic_DNA"/>
</dbReference>
<name>A0AAD7UHB9_9STRA</name>
<dbReference type="GO" id="GO:0033178">
    <property type="term" value="C:proton-transporting two-sector ATPase complex, catalytic domain"/>
    <property type="evidence" value="ECO:0007669"/>
    <property type="project" value="InterPro"/>
</dbReference>
<sequence length="227" mass="25209">MAAAQGGNTQIRQMVNFILQEAHEKANEIRIKTEHDFNIEKQMLVHNAKLAIADEYKSKARAREVEERIARSTAVGDARIAKMKLRDGLLTQLIETAKGSVAAVTSTPAYPELLKKLIVQGLIKIEEKEVTVLCRSQDVPEAQKAAPHAVQEYKDIMMKETGLNVDPVVTVNTAPNKMLSDAKYCGGVVLTALHGRLVCDNTLDARVQLVYDELLPSIREQLWPIIN</sequence>
<evidence type="ECO:0000256" key="1">
    <source>
        <dbReference type="ARBA" id="ARBA00005901"/>
    </source>
</evidence>
<keyword evidence="5" id="KW-1185">Reference proteome</keyword>
<dbReference type="AlphaFoldDB" id="A0AAD7UHB9"/>
<evidence type="ECO:0000313" key="4">
    <source>
        <dbReference type="EMBL" id="KAJ8605952.1"/>
    </source>
</evidence>
<dbReference type="Gene3D" id="3.30.2320.30">
    <property type="entry name" value="ATP synthase, E subunit, C-terminal"/>
    <property type="match status" value="1"/>
</dbReference>
<keyword evidence="2" id="KW-0813">Transport</keyword>
<dbReference type="SUPFAM" id="SSF160527">
    <property type="entry name" value="V-type ATPase subunit E-like"/>
    <property type="match status" value="1"/>
</dbReference>
<keyword evidence="3" id="KW-0406">Ion transport</keyword>
<dbReference type="Pfam" id="PF01991">
    <property type="entry name" value="vATP-synt_E"/>
    <property type="match status" value="1"/>
</dbReference>
<accession>A0AAD7UHB9</accession>
<evidence type="ECO:0000256" key="3">
    <source>
        <dbReference type="ARBA" id="ARBA00023065"/>
    </source>
</evidence>
<reference evidence="4" key="1">
    <citation type="submission" date="2023-01" db="EMBL/GenBank/DDBJ databases">
        <title>Metagenome sequencing of chrysophaentin producing Chrysophaeum taylorii.</title>
        <authorList>
            <person name="Davison J."/>
            <person name="Bewley C."/>
        </authorList>
    </citation>
    <scope>NUCLEOTIDE SEQUENCE</scope>
    <source>
        <strain evidence="4">NIES-1699</strain>
    </source>
</reference>
<dbReference type="InterPro" id="IPR002842">
    <property type="entry name" value="ATPase_V1_Esu"/>
</dbReference>
<organism evidence="4 5">
    <name type="scientific">Chrysophaeum taylorii</name>
    <dbReference type="NCBI Taxonomy" id="2483200"/>
    <lineage>
        <taxon>Eukaryota</taxon>
        <taxon>Sar</taxon>
        <taxon>Stramenopiles</taxon>
        <taxon>Ochrophyta</taxon>
        <taxon>Pelagophyceae</taxon>
        <taxon>Pelagomonadales</taxon>
        <taxon>Pelagomonadaceae</taxon>
        <taxon>Chrysophaeum</taxon>
    </lineage>
</organism>
<protein>
    <submittedName>
        <fullName evidence="4">Uncharacterized protein</fullName>
    </submittedName>
</protein>